<proteinExistence type="predicted"/>
<evidence type="ECO:0000313" key="1">
    <source>
        <dbReference type="EMBL" id="USI74304.1"/>
    </source>
</evidence>
<dbReference type="Proteomes" id="UP001056937">
    <property type="component" value="Chromosome 1"/>
</dbReference>
<sequence>MGRDGKARYCLSLLITADELLLELGETVLSAHLSLVIERLRDSIGGVEAGFSPQ</sequence>
<organism evidence="1 2">
    <name type="scientific">Sphingomonas morindae</name>
    <dbReference type="NCBI Taxonomy" id="1541170"/>
    <lineage>
        <taxon>Bacteria</taxon>
        <taxon>Pseudomonadati</taxon>
        <taxon>Pseudomonadota</taxon>
        <taxon>Alphaproteobacteria</taxon>
        <taxon>Sphingomonadales</taxon>
        <taxon>Sphingomonadaceae</taxon>
        <taxon>Sphingomonas</taxon>
    </lineage>
</organism>
<protein>
    <recommendedName>
        <fullName evidence="3">Transposase</fullName>
    </recommendedName>
</protein>
<keyword evidence="2" id="KW-1185">Reference proteome</keyword>
<reference evidence="1" key="1">
    <citation type="journal article" date="2022" name="Toxins">
        <title>Genomic Analysis of Sphingopyxis sp. USTB-05 for Biodegrading Cyanobacterial Hepatotoxins.</title>
        <authorList>
            <person name="Liu C."/>
            <person name="Xu Q."/>
            <person name="Zhao Z."/>
            <person name="Zhang H."/>
            <person name="Liu X."/>
            <person name="Yin C."/>
            <person name="Liu Y."/>
            <person name="Yan H."/>
        </authorList>
    </citation>
    <scope>NUCLEOTIDE SEQUENCE</scope>
    <source>
        <strain evidence="1">NBD5</strain>
    </source>
</reference>
<accession>A0ABY4XBG1</accession>
<evidence type="ECO:0000313" key="2">
    <source>
        <dbReference type="Proteomes" id="UP001056937"/>
    </source>
</evidence>
<evidence type="ECO:0008006" key="3">
    <source>
        <dbReference type="Google" id="ProtNLM"/>
    </source>
</evidence>
<dbReference type="RefSeq" id="WP_252168107.1">
    <property type="nucleotide sequence ID" value="NZ_CP084930.1"/>
</dbReference>
<gene>
    <name evidence="1" type="ORF">LHA26_07600</name>
</gene>
<name>A0ABY4XBG1_9SPHN</name>
<dbReference type="EMBL" id="CP084930">
    <property type="protein sequence ID" value="USI74304.1"/>
    <property type="molecule type" value="Genomic_DNA"/>
</dbReference>